<evidence type="ECO:0000256" key="2">
    <source>
        <dbReference type="SAM" id="Phobius"/>
    </source>
</evidence>
<feature type="compositionally biased region" description="Low complexity" evidence="1">
    <location>
        <begin position="371"/>
        <end position="417"/>
    </location>
</feature>
<reference evidence="4 5" key="1">
    <citation type="submission" date="2021-01" db="EMBL/GenBank/DDBJ databases">
        <title>Whole genome shotgun sequence of Actinoplanes durhamensis NBRC 14914.</title>
        <authorList>
            <person name="Komaki H."/>
            <person name="Tamura T."/>
        </authorList>
    </citation>
    <scope>NUCLEOTIDE SEQUENCE [LARGE SCALE GENOMIC DNA]</scope>
    <source>
        <strain evidence="4 5">NBRC 14914</strain>
    </source>
</reference>
<evidence type="ECO:0000313" key="5">
    <source>
        <dbReference type="Proteomes" id="UP000637628"/>
    </source>
</evidence>
<gene>
    <name evidence="4" type="ORF">Adu01nite_55420</name>
</gene>
<dbReference type="RefSeq" id="WP_203730727.1">
    <property type="nucleotide sequence ID" value="NZ_BOML01000043.1"/>
</dbReference>
<evidence type="ECO:0000256" key="1">
    <source>
        <dbReference type="SAM" id="MobiDB-lite"/>
    </source>
</evidence>
<feature type="region of interest" description="Disordered" evidence="1">
    <location>
        <begin position="682"/>
        <end position="705"/>
    </location>
</feature>
<feature type="region of interest" description="Disordered" evidence="1">
    <location>
        <begin position="3343"/>
        <end position="3381"/>
    </location>
</feature>
<feature type="region of interest" description="Disordered" evidence="1">
    <location>
        <begin position="4174"/>
        <end position="4211"/>
    </location>
</feature>
<keyword evidence="5" id="KW-1185">Reference proteome</keyword>
<dbReference type="Proteomes" id="UP000637628">
    <property type="component" value="Unassembled WGS sequence"/>
</dbReference>
<dbReference type="EMBL" id="BOML01000043">
    <property type="protein sequence ID" value="GIE04192.1"/>
    <property type="molecule type" value="Genomic_DNA"/>
</dbReference>
<dbReference type="InterPro" id="IPR057746">
    <property type="entry name" value="CpnT-like_N"/>
</dbReference>
<evidence type="ECO:0000259" key="3">
    <source>
        <dbReference type="PROSITE" id="PS50222"/>
    </source>
</evidence>
<dbReference type="PROSITE" id="PS50222">
    <property type="entry name" value="EF_HAND_2"/>
    <property type="match status" value="1"/>
</dbReference>
<feature type="region of interest" description="Disordered" evidence="1">
    <location>
        <begin position="639"/>
        <end position="665"/>
    </location>
</feature>
<comment type="caution">
    <text evidence="4">The sequence shown here is derived from an EMBL/GenBank/DDBJ whole genome shotgun (WGS) entry which is preliminary data.</text>
</comment>
<evidence type="ECO:0000313" key="4">
    <source>
        <dbReference type="EMBL" id="GIE04192.1"/>
    </source>
</evidence>
<dbReference type="Pfam" id="PF25547">
    <property type="entry name" value="WXG100_2"/>
    <property type="match status" value="1"/>
</dbReference>
<sequence length="4870" mass="521302">MSIEISGDLAKFLQVLTGEEFPQADEDNLFAQSRALHKAADDVTDSADQFVAGVNAFRNGVNGQTETQFVEDMRRYVMDDPGYIGITAKYVNRLGHSYRNTATELQYAKLMVIAALIELLLEFLVALAMAWINPGAAVAKLLQGRFIMQLLERSLVARIIARVIAAQVVGIGLQTAMDVLVQAYQFSQGTRDTWNKEATIAAVEIGSLGGVVGFGIGSGLSGIGKLLNKVGSHIPTPKMLDNIQLSDKTKNFFSHSVPHAVHEITTEASSEIMTEGLYNSMKGEGFKVNAVYAGLSGGISAVAGLGGTSIGAMLNKSHAPNWNRPSVTTPSEVPSSDTETTLPKDQDPDLGTPGEGETAPPSETGPVPSWVTPAAGATAAGTAAATPGAGRTTTGTTASGSSTSGSSTVSGPSEVSAESSYDLNAAATADTTAAGPSTVDSATVDSASPAERAFATPAQAQPVSTPASAVAPVAAATTVAPKLTEAMDKLAPVPAGRSADPLADCAVRVGDVLGQLGARAVLDDLAMARPVDVVEQRLGGRFAPVTEAALQASLTDGNVAALLLEPAGQDKHMMLVTKSNGRLVTVETQAGADSRVEPFTWTAPMKAVQSGGDLRQVHPEREGVVGIPVEVRPDSTLSALLHPPTSISPRGRVKGPAEEGAAQEAGDVEDWTLVEPDEVKGLPRSMARNGKGNRLQKTRPKDADKTVLRASAARSTLAALAMPGLDAGRPADPTAGPVTAEPSPIQQHMLVTAVRAAADAQRLAALFGRLRQEGFIANSMSAFTKVAFSQMALNSARQELQTHLHELAGLAPDSPEMDRVLDETRRAIGVVKATAERSGQRVRRTLEHRTVKAYQQHRPDAVRELIDKYGGKVTALVELFEFSSVPVAGAVQFSFTAAQAAFLEGRALVQVHALERDFSSLQAVAALDDKPLMMAQYVVARQKLLVHLALDAASIGGSLVPEWGVVKVALTKITDKYLDERLKITEDWLAGKDRPADVPGRLREAGRRVWDDTRNTLKEKLTGAEFGNLLLETAKAEKVEPPKVAAFVTEVVLDSVLGAIFRLADIDGAGVVDGADMRGWIRRVTGHETPAVHETETPATPATPVHAPPPDGFRKVSANGFPIVTVDPGRQDGSRAWVGADFHGVLVWGWLGGDGNFTPIEPGDHLVEKPRWLGRTVAREEFHAMAEDVTIGGRWYQPFADSFTFLFVSDDGRAFWAPGTAQTGGLVSDEHDVQHELIAHPTWLRTSFNWTAPARLEADFGTLDTADPQVDSLEMQLFGAEYARRLLDTPGNEPIRLHVKGVSRNALRPENAAKRAEALRERVADRVVHEYGKARMLRGLEPAELDTDRIVVIEEGDAAEAPPSRRTGAFTRDARAFAWIDGTPASTVTPTATPDPVSAHVPNRVIGEMGNLPPIDENVTDPLTDCVIRVDQVLGGLGGTARTLEEGTARPQDRVQQRMGGRFAAATVDDLTAALLPDHATPVLLEPINGVRHMVLVVHTETGLVVAETQAAGQDRYEFLSAEHIGPFRVVVDGGNQLRQVRAGDGPRGMVSGGEITPGGQTARALIDPPLSTEAQGRLRKQRRRGGAVRSFQASLIGTAMLGTGIRPQLAGLSPSGPTAAAVLDIRPGRHDGELIAALARKVTEGRRQSLDLRKLLEKEFINNSPTATYRVWSARHSVDLAIQQLEEVVREYQDGGRTDALTVELIEMVSRLSVRIEHAGHNVREVLEDKAVEGHVSLQKTGVVDGITAVGEGVNQGLGLLSLATGPIAAAAEFGVSAAREAAISAFAAYRESHFRSDHSVAAAMQTLDAKPFVLAEHAIEQQRRAFTLLLDAASIGGSLVPGWEFVKTGLESIAEAYLDARVRTKFADEIAAQPGDTAAARARRIEAAKKQLWKDFGAQVKEKTSSPEFYQKVSGGDAMEAGHLAEEIGLKSVLGAIFELLGVDPVEKVTGADMHRWIRVVTGNTPEMPPSPLSPATPVHAPVPAHFDRVDAAGHPIITADRASGRAGVDFHGVLVGGSYDSGTNAFTPDEPLDHDRELTRWRKRILHRDGYTMVGKGGAELVRGKWYRPWPAKMTYLFVAADGTATWAPAFAPTGGTNSDEYNIATELGKHQDWVHLGLDWTAPDALEVDFARSETTGPQFDPWELQQFVTEAARQIVDPPHGVPTVRVQVSGRSTLGLDTERAGRRAETVRAAVAERLRSAVRAAAQVRGIPEPTVDPAEYVSVVADTTETTVTGLTGRGRATVQLAEVTAPRPADLVPAAVTEALAETDRFPGPRRPSDDPLVDCAVRVGHALGKLGAVRRGAVDDGSGRRPIDTIAERFGGEFTRAGLRSLRASLRPGHATAVVLDAPRQARHAVLVVRAGDALVLVETQPGQGRPRFEYLADNDPRFRFMQVPADAEGRLLQAGDRRVVASAEPMVVDGAPSDTVLAQLDPPATVSPHGKLTPEPSRSDSWDEIEAPPVETLPKLLMENGRPHANVLHKQGPRAVKMLLGNSTRAVFAPLDAPVPDLHSSLTPMAEAVLASPVDKGFDHASMVSEALRVAGNAQRLGNVLDQLRGQDFVSSGPVAWTQIFAARLQIDRAVAAIQQDLIAFTRIPPDAEDALLIASELMSSIEWVSRTAARTAESARTALETRVTEAYLRAQPDSVRQLIEEHGSKLAEITTLFEIPGGPIAGAVSFGFSALQAGLLEALAAARLHNFTRDHSTLDAVARLKPADMAEYVNAREKLAVKMALDAVSIGGGMLPGWGIVKTAIGKIADKYLDEKLKHTKDLLEGTPRDTDLHGAMVRVWADTKVTLKEKLTSAELKSTLAEVAKESAEPFKIGELVTDTVLEAVLGGVFQWLEISALSVLTSDDVHDWRNRIGGLPAAETIEAAPETPVHPRPPIGFPRTDRNGFPIVAVDDSGGRHRVGIDFHGSLIWGDLTDGTFTPAEPGDHHVEKARWQGRTLGKDQYREMVDTDAVTGRLYQPWPDRLDYLFVTDDGRSLWAPATAATGGSRGVQHDIRHEVMNHPKWLATSFTWTAPDRLDVDFDATDTATPKVDPLQMQQFAFEAARRIVDAAPVTVYIEGHSSNAFRPENARQRAEAVRDRLAERIDHEVGKAQLMRGLDRTDESHASIIEIVDDGQKTETPKPLAVRRGMLTRDPRAVAWMSAPTPTRTPEIAPTVTAPPEQAVAELVSPRVREAMAKLDPVRREDEDVLTDCVSRVNTVLSELGGTAVTIDEATAAKGADRIAQRLGGTFQDTTVADVRAALAEGTVTVLLIDAPGQAKHVVPVQMTAKGLVRLETQAVPEHRYEILGDDDLPMVKVVLGPDRKLLQVRVTEGRGVVAGAVVPETAGRTARAMTDPASTNDAQGFDNRRRLHKPNPHPPPPLGDTLRWPQGYALMAALKTTGVAAPELGLTAAGPAATIALGPDHPDAMLMTGVIRKVGEGHRQSAILAQLLDSEFVSTSALATYQVWSARRDVDTAVQQLEGVLEQYVAANRAETLTPEVAEQTTRLAREISEAGHDVKAMLEHKSIEVHVEQQPSRARTTIKKVSERLNGILGLLSLGSGPIPAAASLGVSVVRETALSSLAVFREREFNGEHSVLAAMATLDTNPYAVAEHVIAQQKRGFTLLLDALSIAGSMTPAWDFVRIALSTTANSYLDERLRVSVHDELGADPSVSKVARVKARVWKEFNQAMREKMASGDLVKMMADAATGAGFDPLKAGQMIEELTLGPLLAGFFELMGVDPVQPVTTADMYGWIREITGHTKAVPPSPVSPVAPEHDPLPAHSDRVDGAGRPIVLIKPGMVAVDFHGVLVEGTLDPETKAFTPTRPAEHNLALTKWRKRILHHDGYTDRSGGAKVKGRWYQPFKGEQNYLFVAEDGAVTWAPAFATTGGINSGEYNVATELRKRPEWVHPFAWAATGTLTDPADPLSFQLFAAEVARRIVDAPHGVPVAKVEVGGKDAAAVRERLVERVGAEIRKATWARGRADVTVDPATLIEVTPGATTRIVENTTPDAADVLPAQLRTAMTTLDTSPPLDTRDPLVDCVLRVNQVLSELGGVGRTTDSGAGSRPVDTIADRLGGAFTRAGLPGLRTALQPGHATVVVLEPPDKPRHAVLVARAGDALVLVETQGGPRYSYLDAEDPRFAIMRTVTDGRGHLRQLATDGTRRVVSSPAPLDVTSAASDGVLSLLDPPTTTDPQGKRDANKLQKRRVGPSEQDGSVLAAGMRNSLATVANAMDVPVPLQVLHPTNPAAALALAGRPSPDDELLVGLFRSISVGRRVLSSLDQLVHREFVWQEPIVAMSVNTGRRSISMALLAVDRASAGLRLDPESSPAALMTAVAALNLAVKNAGRSAREAIENAAVNAHVHAREDAVRDLVKDHADKINTVVGAFDVGGSFVPGLVAFGVSLGRETVIESLAVWHRHVFRAGNSALVAVSTLDENPLALAQYIANKQRIGLGLMLDAASIGLGLAPGWEIAKLVITKVSESILQERLRLAKQQIAVVEEGSPDTQPTRLQGALRQVWSDTRETIVDKVRNGGFAEVVQELAKEGKLDPQKAALFTTDVALSTLLNGFLQLMPIDPAEVVTGDDMRRWIRTVSGHQGQAAAPPSPTTPVHAGLPQGFAAADQHGHRIITTQGSAVGIDFHGVLVWGDLSATNEFSPARPGDHDHEQKAWFNRALAADGYFDEDGTKVPGRWYKPWASVHTYLFVDDEGTATWAPGMAPTGRLNSATHNVHHEVPAWVRPFSWDPPASLDVTFDGDTPRLDPLRFQQLAFDTAQKIARGEEVIVNVEAGAGATATRAQIVERLEREVRRALFDMGADREIEVAPHVVIVTGNDTLWQRLTSSGLSVWISTPAPAGTTRVGNGSWALGAGPTTR</sequence>
<keyword evidence="2" id="KW-0472">Membrane</keyword>
<proteinExistence type="predicted"/>
<accession>A0ABQ3Z2Y8</accession>
<keyword evidence="2" id="KW-0812">Transmembrane</keyword>
<feature type="compositionally biased region" description="Low complexity" evidence="1">
    <location>
        <begin position="425"/>
        <end position="434"/>
    </location>
</feature>
<feature type="transmembrane region" description="Helical" evidence="2">
    <location>
        <begin position="107"/>
        <end position="132"/>
    </location>
</feature>
<organism evidence="4 5">
    <name type="scientific">Paractinoplanes durhamensis</name>
    <dbReference type="NCBI Taxonomy" id="113563"/>
    <lineage>
        <taxon>Bacteria</taxon>
        <taxon>Bacillati</taxon>
        <taxon>Actinomycetota</taxon>
        <taxon>Actinomycetes</taxon>
        <taxon>Micromonosporales</taxon>
        <taxon>Micromonosporaceae</taxon>
        <taxon>Paractinoplanes</taxon>
    </lineage>
</organism>
<feature type="compositionally biased region" description="Low complexity" evidence="1">
    <location>
        <begin position="325"/>
        <end position="341"/>
    </location>
</feature>
<feature type="domain" description="EF-hand" evidence="3">
    <location>
        <begin position="1052"/>
        <end position="1087"/>
    </location>
</feature>
<keyword evidence="2" id="KW-1133">Transmembrane helix</keyword>
<feature type="region of interest" description="Disordered" evidence="1">
    <location>
        <begin position="318"/>
        <end position="467"/>
    </location>
</feature>
<protein>
    <recommendedName>
        <fullName evidence="3">EF-hand domain-containing protein</fullName>
    </recommendedName>
</protein>
<name>A0ABQ3Z2Y8_9ACTN</name>
<dbReference type="InterPro" id="IPR002048">
    <property type="entry name" value="EF_hand_dom"/>
</dbReference>
<feature type="region of interest" description="Disordered" evidence="1">
    <location>
        <begin position="2438"/>
        <end position="2459"/>
    </location>
</feature>